<dbReference type="InterPro" id="IPR023606">
    <property type="entry name" value="CoA-Trfase_III_dom_1_sf"/>
</dbReference>
<dbReference type="Gene3D" id="3.30.1540.10">
    <property type="entry name" value="formyl-coa transferase, domain 3"/>
    <property type="match status" value="1"/>
</dbReference>
<evidence type="ECO:0000313" key="1">
    <source>
        <dbReference type="EMBL" id="GII79914.1"/>
    </source>
</evidence>
<dbReference type="PANTHER" id="PTHR48228:SF5">
    <property type="entry name" value="ALPHA-METHYLACYL-COA RACEMASE"/>
    <property type="match status" value="1"/>
</dbReference>
<proteinExistence type="predicted"/>
<dbReference type="RefSeq" id="WP_203990117.1">
    <property type="nucleotide sequence ID" value="NZ_BOOU01000065.1"/>
</dbReference>
<dbReference type="Gene3D" id="3.40.50.10540">
    <property type="entry name" value="Crotonobetainyl-coa:carnitine coa-transferase, domain 1"/>
    <property type="match status" value="1"/>
</dbReference>
<keyword evidence="1" id="KW-0808">Transferase</keyword>
<keyword evidence="2" id="KW-1185">Reference proteome</keyword>
<accession>A0A919R5A0</accession>
<organism evidence="1 2">
    <name type="scientific">Sphaerisporangium rufum</name>
    <dbReference type="NCBI Taxonomy" id="1381558"/>
    <lineage>
        <taxon>Bacteria</taxon>
        <taxon>Bacillati</taxon>
        <taxon>Actinomycetota</taxon>
        <taxon>Actinomycetes</taxon>
        <taxon>Streptosporangiales</taxon>
        <taxon>Streptosporangiaceae</taxon>
        <taxon>Sphaerisporangium</taxon>
    </lineage>
</organism>
<dbReference type="InterPro" id="IPR044855">
    <property type="entry name" value="CoA-Trfase_III_dom3_sf"/>
</dbReference>
<protein>
    <submittedName>
        <fullName evidence="1">CoA transferase</fullName>
    </submittedName>
</protein>
<name>A0A919R5A0_9ACTN</name>
<dbReference type="InterPro" id="IPR003673">
    <property type="entry name" value="CoA-Trfase_fam_III"/>
</dbReference>
<dbReference type="InterPro" id="IPR050509">
    <property type="entry name" value="CoA-transferase_III"/>
</dbReference>
<reference evidence="1" key="1">
    <citation type="submission" date="2021-01" db="EMBL/GenBank/DDBJ databases">
        <title>Whole genome shotgun sequence of Sphaerisporangium rufum NBRC 109079.</title>
        <authorList>
            <person name="Komaki H."/>
            <person name="Tamura T."/>
        </authorList>
    </citation>
    <scope>NUCLEOTIDE SEQUENCE</scope>
    <source>
        <strain evidence="1">NBRC 109079</strain>
    </source>
</reference>
<dbReference type="AlphaFoldDB" id="A0A919R5A0"/>
<dbReference type="PANTHER" id="PTHR48228">
    <property type="entry name" value="SUCCINYL-COA--D-CITRAMALATE COA-TRANSFERASE"/>
    <property type="match status" value="1"/>
</dbReference>
<dbReference type="GO" id="GO:0016740">
    <property type="term" value="F:transferase activity"/>
    <property type="evidence" value="ECO:0007669"/>
    <property type="project" value="UniProtKB-KW"/>
</dbReference>
<gene>
    <name evidence="1" type="primary">mcr</name>
    <name evidence="1" type="ORF">Sru01_48960</name>
</gene>
<dbReference type="SUPFAM" id="SSF89796">
    <property type="entry name" value="CoA-transferase family III (CaiB/BaiF)"/>
    <property type="match status" value="1"/>
</dbReference>
<evidence type="ECO:0000313" key="2">
    <source>
        <dbReference type="Proteomes" id="UP000655287"/>
    </source>
</evidence>
<dbReference type="Pfam" id="PF02515">
    <property type="entry name" value="CoA_transf_3"/>
    <property type="match status" value="1"/>
</dbReference>
<comment type="caution">
    <text evidence="1">The sequence shown here is derived from an EMBL/GenBank/DDBJ whole genome shotgun (WGS) entry which is preliminary data.</text>
</comment>
<sequence>MSQHGDQEPDVAAGTAAAAGDGPLAGVRVLELAGLAPGPFAGMMLADHGAEVLRVDRVAAVARAGDRAHAGVMDRGKRTIGLDLKSAEGVAAFKELAAAADVVIEVFRPGVAERLGIGPADLHAVNERLIYGRMTGWGQDGPLAGAAGHDIDYIAVAGVLSMLGRAGEKPTPPINIVGDFAGGGLMLAYGVLLALLERQRTGRGRVIDAAMVDGAALLFAMFYQGAQSGFWGPRGTNLLDTGAPMYDTYQTADGGYVAVGALEPAFWAELVARTGLTDLPDRDDRANWPEIRERLAAAFRSRTRAEWEQIFEGSDACVSPVLGMDEAARHPHNAARGTFTEVAGVVQPVPAPRLLGAGRGGLAPATRLDDLSAWGLPAERAGALRAAGVLA</sequence>
<dbReference type="EMBL" id="BOOU01000065">
    <property type="protein sequence ID" value="GII79914.1"/>
    <property type="molecule type" value="Genomic_DNA"/>
</dbReference>
<dbReference type="Proteomes" id="UP000655287">
    <property type="component" value="Unassembled WGS sequence"/>
</dbReference>